<comment type="caution">
    <text evidence="13">The sequence shown here is derived from an EMBL/GenBank/DDBJ whole genome shotgun (WGS) entry which is preliminary data.</text>
</comment>
<dbReference type="Gene3D" id="6.10.340.10">
    <property type="match status" value="1"/>
</dbReference>
<dbReference type="Gene3D" id="1.10.287.130">
    <property type="match status" value="1"/>
</dbReference>
<evidence type="ECO:0000256" key="2">
    <source>
        <dbReference type="ARBA" id="ARBA00004370"/>
    </source>
</evidence>
<sequence>MTRRPTLRRKLLGWLLGYLALVTLVVFAAANYVHEHAEHAVWRAMLNTELDRVVSHLRQQPGYHWQDSDTMRLFRGDATGKGLPASLQVLHPGLHDGPLFDGQSSAVMVRQTDDLGRLVMVMDITDFAAMESLTTRLAILAGAALVLVTLLMAWLGMARLVRPLSSLARSIADLREGQIGQRVAVEKRGSAELEVIAAAVNDYLERNQRFVEREREFISTTSHELRTPMAVISGAAELGLDQDGLPERARVQLQRIGNVASGVEQLISLLLVLARDPARLAALGEQISLAGLIEQSVQDHQHLAAGKELQVDCLIHADCEIFAPPVVVQAAIGNLLRNAIENSDRGQIVVSLQAPALVRISDSGHGMSPQEISALYARLARGQQQGNGGIGLALIARLCAHLGWQLALQPRAGGGTHAELDMAASLIPDEAGSG</sequence>
<dbReference type="PATRIC" id="fig|336566.3.peg.2303"/>
<keyword evidence="8 10" id="KW-1133">Transmembrane helix</keyword>
<dbReference type="InterPro" id="IPR050428">
    <property type="entry name" value="TCS_sensor_his_kinase"/>
</dbReference>
<name>A0A0R0D9W6_9GAMM</name>
<dbReference type="OrthoDB" id="9121563at2"/>
<feature type="domain" description="Histidine kinase" evidence="11">
    <location>
        <begin position="220"/>
        <end position="426"/>
    </location>
</feature>
<evidence type="ECO:0000313" key="13">
    <source>
        <dbReference type="EMBL" id="KRG74436.1"/>
    </source>
</evidence>
<organism evidence="13 14">
    <name type="scientific">Stenotrophomonas ginsengisoli</name>
    <dbReference type="NCBI Taxonomy" id="336566"/>
    <lineage>
        <taxon>Bacteria</taxon>
        <taxon>Pseudomonadati</taxon>
        <taxon>Pseudomonadota</taxon>
        <taxon>Gammaproteobacteria</taxon>
        <taxon>Lysobacterales</taxon>
        <taxon>Lysobacteraceae</taxon>
        <taxon>Stenotrophomonas</taxon>
    </lineage>
</organism>
<reference evidence="13 14" key="1">
    <citation type="submission" date="2015-05" db="EMBL/GenBank/DDBJ databases">
        <title>Genome sequencing and analysis of members of genus Stenotrophomonas.</title>
        <authorList>
            <person name="Patil P.P."/>
            <person name="Midha S."/>
            <person name="Patil P.B."/>
        </authorList>
    </citation>
    <scope>NUCLEOTIDE SEQUENCE [LARGE SCALE GENOMIC DNA]</scope>
    <source>
        <strain evidence="13 14">DSM 24757</strain>
    </source>
</reference>
<dbReference type="AlphaFoldDB" id="A0A0R0D9W6"/>
<feature type="transmembrane region" description="Helical" evidence="10">
    <location>
        <begin position="12"/>
        <end position="33"/>
    </location>
</feature>
<dbReference type="CDD" id="cd00082">
    <property type="entry name" value="HisKA"/>
    <property type="match status" value="1"/>
</dbReference>
<evidence type="ECO:0000256" key="6">
    <source>
        <dbReference type="ARBA" id="ARBA00022692"/>
    </source>
</evidence>
<evidence type="ECO:0000256" key="5">
    <source>
        <dbReference type="ARBA" id="ARBA00022679"/>
    </source>
</evidence>
<gene>
    <name evidence="13" type="ORF">ABB30_13675</name>
</gene>
<keyword evidence="7 13" id="KW-0418">Kinase</keyword>
<evidence type="ECO:0000256" key="8">
    <source>
        <dbReference type="ARBA" id="ARBA00022989"/>
    </source>
</evidence>
<dbReference type="Gene3D" id="3.30.565.10">
    <property type="entry name" value="Histidine kinase-like ATPase, C-terminal domain"/>
    <property type="match status" value="1"/>
</dbReference>
<evidence type="ECO:0000256" key="9">
    <source>
        <dbReference type="ARBA" id="ARBA00023012"/>
    </source>
</evidence>
<evidence type="ECO:0000313" key="14">
    <source>
        <dbReference type="Proteomes" id="UP000050956"/>
    </source>
</evidence>
<dbReference type="Pfam" id="PF02518">
    <property type="entry name" value="HATPase_c"/>
    <property type="match status" value="1"/>
</dbReference>
<dbReference type="InterPro" id="IPR003661">
    <property type="entry name" value="HisK_dim/P_dom"/>
</dbReference>
<keyword evidence="9" id="KW-0902">Two-component regulatory system</keyword>
<feature type="transmembrane region" description="Helical" evidence="10">
    <location>
        <begin position="137"/>
        <end position="161"/>
    </location>
</feature>
<dbReference type="InterPro" id="IPR005467">
    <property type="entry name" value="His_kinase_dom"/>
</dbReference>
<dbReference type="Pfam" id="PF00512">
    <property type="entry name" value="HisKA"/>
    <property type="match status" value="1"/>
</dbReference>
<dbReference type="PANTHER" id="PTHR45436:SF16">
    <property type="entry name" value="HISTIDINE KINASE"/>
    <property type="match status" value="1"/>
</dbReference>
<dbReference type="PANTHER" id="PTHR45436">
    <property type="entry name" value="SENSOR HISTIDINE KINASE YKOH"/>
    <property type="match status" value="1"/>
</dbReference>
<dbReference type="PROSITE" id="PS50109">
    <property type="entry name" value="HIS_KIN"/>
    <property type="match status" value="1"/>
</dbReference>
<dbReference type="STRING" id="336566.ABB30_13675"/>
<keyword evidence="10" id="KW-0472">Membrane</keyword>
<dbReference type="SMART" id="SM00387">
    <property type="entry name" value="HATPase_c"/>
    <property type="match status" value="1"/>
</dbReference>
<evidence type="ECO:0000256" key="3">
    <source>
        <dbReference type="ARBA" id="ARBA00012438"/>
    </source>
</evidence>
<keyword evidence="6 10" id="KW-0812">Transmembrane</keyword>
<dbReference type="Proteomes" id="UP000050956">
    <property type="component" value="Unassembled WGS sequence"/>
</dbReference>
<comment type="catalytic activity">
    <reaction evidence="1">
        <text>ATP + protein L-histidine = ADP + protein N-phospho-L-histidine.</text>
        <dbReference type="EC" id="2.7.13.3"/>
    </reaction>
</comment>
<dbReference type="SMART" id="SM00388">
    <property type="entry name" value="HisKA"/>
    <property type="match status" value="1"/>
</dbReference>
<protein>
    <recommendedName>
        <fullName evidence="3">histidine kinase</fullName>
        <ecNumber evidence="3">2.7.13.3</ecNumber>
    </recommendedName>
</protein>
<keyword evidence="4" id="KW-0597">Phosphoprotein</keyword>
<evidence type="ECO:0000259" key="12">
    <source>
        <dbReference type="PROSITE" id="PS50885"/>
    </source>
</evidence>
<dbReference type="SUPFAM" id="SSF47384">
    <property type="entry name" value="Homodimeric domain of signal transducing histidine kinase"/>
    <property type="match status" value="1"/>
</dbReference>
<comment type="subcellular location">
    <subcellularLocation>
        <location evidence="2">Membrane</location>
    </subcellularLocation>
</comment>
<keyword evidence="14" id="KW-1185">Reference proteome</keyword>
<dbReference type="GO" id="GO:0000155">
    <property type="term" value="F:phosphorelay sensor kinase activity"/>
    <property type="evidence" value="ECO:0007669"/>
    <property type="project" value="InterPro"/>
</dbReference>
<dbReference type="InterPro" id="IPR036890">
    <property type="entry name" value="HATPase_C_sf"/>
</dbReference>
<evidence type="ECO:0000259" key="11">
    <source>
        <dbReference type="PROSITE" id="PS50109"/>
    </source>
</evidence>
<dbReference type="SUPFAM" id="SSF55874">
    <property type="entry name" value="ATPase domain of HSP90 chaperone/DNA topoisomerase II/histidine kinase"/>
    <property type="match status" value="1"/>
</dbReference>
<evidence type="ECO:0000256" key="4">
    <source>
        <dbReference type="ARBA" id="ARBA00022553"/>
    </source>
</evidence>
<dbReference type="InterPro" id="IPR036097">
    <property type="entry name" value="HisK_dim/P_sf"/>
</dbReference>
<dbReference type="Pfam" id="PF00672">
    <property type="entry name" value="HAMP"/>
    <property type="match status" value="1"/>
</dbReference>
<accession>A0A0R0D9W6</accession>
<dbReference type="PROSITE" id="PS50885">
    <property type="entry name" value="HAMP"/>
    <property type="match status" value="1"/>
</dbReference>
<dbReference type="GO" id="GO:0005886">
    <property type="term" value="C:plasma membrane"/>
    <property type="evidence" value="ECO:0007669"/>
    <property type="project" value="TreeGrafter"/>
</dbReference>
<keyword evidence="5" id="KW-0808">Transferase</keyword>
<dbReference type="InterPro" id="IPR003594">
    <property type="entry name" value="HATPase_dom"/>
</dbReference>
<evidence type="ECO:0000256" key="10">
    <source>
        <dbReference type="SAM" id="Phobius"/>
    </source>
</evidence>
<dbReference type="EC" id="2.7.13.3" evidence="3"/>
<dbReference type="EMBL" id="LDJM01000042">
    <property type="protein sequence ID" value="KRG74436.1"/>
    <property type="molecule type" value="Genomic_DNA"/>
</dbReference>
<evidence type="ECO:0000256" key="7">
    <source>
        <dbReference type="ARBA" id="ARBA00022777"/>
    </source>
</evidence>
<dbReference type="RefSeq" id="WP_057638864.1">
    <property type="nucleotide sequence ID" value="NZ_LDJM01000042.1"/>
</dbReference>
<dbReference type="SMART" id="SM00304">
    <property type="entry name" value="HAMP"/>
    <property type="match status" value="1"/>
</dbReference>
<evidence type="ECO:0000256" key="1">
    <source>
        <dbReference type="ARBA" id="ARBA00000085"/>
    </source>
</evidence>
<feature type="domain" description="HAMP" evidence="12">
    <location>
        <begin position="158"/>
        <end position="212"/>
    </location>
</feature>
<dbReference type="InterPro" id="IPR003660">
    <property type="entry name" value="HAMP_dom"/>
</dbReference>
<proteinExistence type="predicted"/>